<dbReference type="RefSeq" id="WP_142457024.1">
    <property type="nucleotide sequence ID" value="NZ_FXTJ01000001.1"/>
</dbReference>
<evidence type="ECO:0000256" key="1">
    <source>
        <dbReference type="SAM" id="Phobius"/>
    </source>
</evidence>
<gene>
    <name evidence="2" type="ORF">SAMN06273567_101840</name>
</gene>
<evidence type="ECO:0000313" key="2">
    <source>
        <dbReference type="EMBL" id="SMO47971.1"/>
    </source>
</evidence>
<proteinExistence type="predicted"/>
<dbReference type="Proteomes" id="UP000317484">
    <property type="component" value="Unassembled WGS sequence"/>
</dbReference>
<name>A0A521BMI1_9ACTN</name>
<dbReference type="AlphaFoldDB" id="A0A521BMI1"/>
<keyword evidence="3" id="KW-1185">Reference proteome</keyword>
<organism evidence="2 3">
    <name type="scientific">Geodermatophilus aquaeductus</name>
    <dbReference type="NCBI Taxonomy" id="1564161"/>
    <lineage>
        <taxon>Bacteria</taxon>
        <taxon>Bacillati</taxon>
        <taxon>Actinomycetota</taxon>
        <taxon>Actinomycetes</taxon>
        <taxon>Geodermatophilales</taxon>
        <taxon>Geodermatophilaceae</taxon>
        <taxon>Geodermatophilus</taxon>
    </lineage>
</organism>
<keyword evidence="1" id="KW-1133">Transmembrane helix</keyword>
<reference evidence="2 3" key="1">
    <citation type="submission" date="2017-05" db="EMBL/GenBank/DDBJ databases">
        <authorList>
            <person name="Varghese N."/>
            <person name="Submissions S."/>
        </authorList>
    </citation>
    <scope>NUCLEOTIDE SEQUENCE [LARGE SCALE GENOMIC DNA]</scope>
    <source>
        <strain evidence="2 3">DSM 46834</strain>
    </source>
</reference>
<keyword evidence="1" id="KW-0472">Membrane</keyword>
<accession>A0A521BMI1</accession>
<protein>
    <submittedName>
        <fullName evidence="2">Uncharacterized protein</fullName>
    </submittedName>
</protein>
<feature type="transmembrane region" description="Helical" evidence="1">
    <location>
        <begin position="43"/>
        <end position="63"/>
    </location>
</feature>
<keyword evidence="1" id="KW-0812">Transmembrane</keyword>
<evidence type="ECO:0000313" key="3">
    <source>
        <dbReference type="Proteomes" id="UP000317484"/>
    </source>
</evidence>
<sequence length="349" mass="35397">MTDLDTDVRDALHRLAAGAGLPRGEETAAAAVALSRRQRRTRVAWAAGAVAVALLGAAVPAVLPDAGPVAGQVATEPTAQARVYDAPTRGSLADDADFVAGVAAVEWSAPLGVMGAELHPPASTRRVLFAGDLPGGRRWALVMGEAEGQLVSAWFGGPAGAAAGELRMLAPPERGGGDQPVALLETAAAGTLLVVVGRPGDTARYSSGTLRFDDGAVGRVWTDLPGADGVLAAEVDPPVYDGAELVDVAGDGAPQVTLRDVPRTDGSASRPALPLAWVRVSATTDPVLRDALTGCLLPYGFTVGTAADGDLQYGYPPVGGTRSDDELARLHAAYDAVLTVCLSSVTDGG</sequence>
<dbReference type="EMBL" id="FXTJ01000001">
    <property type="protein sequence ID" value="SMO47971.1"/>
    <property type="molecule type" value="Genomic_DNA"/>
</dbReference>